<gene>
    <name evidence="1" type="ORF">LGLO00237_LOCUS18758</name>
</gene>
<accession>A0A7S3YZM5</accession>
<organism evidence="1">
    <name type="scientific">Lotharella globosa</name>
    <dbReference type="NCBI Taxonomy" id="91324"/>
    <lineage>
        <taxon>Eukaryota</taxon>
        <taxon>Sar</taxon>
        <taxon>Rhizaria</taxon>
        <taxon>Cercozoa</taxon>
        <taxon>Chlorarachniophyceae</taxon>
        <taxon>Lotharella</taxon>
    </lineage>
</organism>
<protein>
    <submittedName>
        <fullName evidence="1">Uncharacterized protein</fullName>
    </submittedName>
</protein>
<sequence length="109" mass="12182">MLLRGCRQPKVAGDRQNELLKGVQNFMSLKMELFFFFSKFGNSVEFVMGNAGTSRASASLRERSLSRVFRGEANLTTLGEFWGTGFSASKGMQMCGQNGTKQREKALRK</sequence>
<dbReference type="AlphaFoldDB" id="A0A7S3YZM5"/>
<dbReference type="EMBL" id="HBIV01026142">
    <property type="protein sequence ID" value="CAE0667137.1"/>
    <property type="molecule type" value="Transcribed_RNA"/>
</dbReference>
<reference evidence="1" key="1">
    <citation type="submission" date="2021-01" db="EMBL/GenBank/DDBJ databases">
        <authorList>
            <person name="Corre E."/>
            <person name="Pelletier E."/>
            <person name="Niang G."/>
            <person name="Scheremetjew M."/>
            <person name="Finn R."/>
            <person name="Kale V."/>
            <person name="Holt S."/>
            <person name="Cochrane G."/>
            <person name="Meng A."/>
            <person name="Brown T."/>
            <person name="Cohen L."/>
        </authorList>
    </citation>
    <scope>NUCLEOTIDE SEQUENCE</scope>
    <source>
        <strain evidence="1">CCCM811</strain>
    </source>
</reference>
<evidence type="ECO:0000313" key="1">
    <source>
        <dbReference type="EMBL" id="CAE0667137.1"/>
    </source>
</evidence>
<name>A0A7S3YZM5_9EUKA</name>
<proteinExistence type="predicted"/>